<evidence type="ECO:0000256" key="2">
    <source>
        <dbReference type="SAM" id="SignalP"/>
    </source>
</evidence>
<keyword evidence="1" id="KW-1133">Transmembrane helix</keyword>
<keyword evidence="1" id="KW-0472">Membrane</keyword>
<dbReference type="PROSITE" id="PS51257">
    <property type="entry name" value="PROKAR_LIPOPROTEIN"/>
    <property type="match status" value="1"/>
</dbReference>
<feature type="chain" id="PRO_5032769963" description="Transmembrane 9 superfamily member" evidence="2">
    <location>
        <begin position="29"/>
        <end position="231"/>
    </location>
</feature>
<name>A0A813GS90_POLGL</name>
<keyword evidence="2" id="KW-0732">Signal</keyword>
<keyword evidence="1" id="KW-0812">Transmembrane</keyword>
<evidence type="ECO:0000313" key="3">
    <source>
        <dbReference type="EMBL" id="CAE8627895.1"/>
    </source>
</evidence>
<feature type="transmembrane region" description="Helical" evidence="1">
    <location>
        <begin position="185"/>
        <end position="208"/>
    </location>
</feature>
<evidence type="ECO:0000313" key="4">
    <source>
        <dbReference type="Proteomes" id="UP000654075"/>
    </source>
</evidence>
<evidence type="ECO:0008006" key="5">
    <source>
        <dbReference type="Google" id="ProtNLM"/>
    </source>
</evidence>
<sequence>MICWRLIAIASAPWLLSVLLACAPGSTGCLINHADGEVKLHFPWCFADSVLTVPLAEAESEHSCQLHSSFPRWRDVTALSFETFASEGIFAPGKLRLVSCTTPDSTPDVNGVPLKARLNLNATPSLRWVVKVGVEKGKDHVNQLQAVSCDLSWLPPSPKQRIDVDILQVEVRCLRVRLMSEDTEVVFNLCCVLWALAVAALGVARYLIQLLWRCRLRVAAMHKRCRRRTSP</sequence>
<protein>
    <recommendedName>
        <fullName evidence="5">Transmembrane 9 superfamily member</fullName>
    </recommendedName>
</protein>
<dbReference type="AlphaFoldDB" id="A0A813GS90"/>
<proteinExistence type="predicted"/>
<keyword evidence="4" id="KW-1185">Reference proteome</keyword>
<evidence type="ECO:0000256" key="1">
    <source>
        <dbReference type="SAM" id="Phobius"/>
    </source>
</evidence>
<gene>
    <name evidence="3" type="ORF">PGLA1383_LOCUS44599</name>
</gene>
<reference evidence="3" key="1">
    <citation type="submission" date="2021-02" db="EMBL/GenBank/DDBJ databases">
        <authorList>
            <person name="Dougan E. K."/>
            <person name="Rhodes N."/>
            <person name="Thang M."/>
            <person name="Chan C."/>
        </authorList>
    </citation>
    <scope>NUCLEOTIDE SEQUENCE</scope>
</reference>
<feature type="signal peptide" evidence="2">
    <location>
        <begin position="1"/>
        <end position="28"/>
    </location>
</feature>
<dbReference type="EMBL" id="CAJNNV010029282">
    <property type="protein sequence ID" value="CAE8627895.1"/>
    <property type="molecule type" value="Genomic_DNA"/>
</dbReference>
<comment type="caution">
    <text evidence="3">The sequence shown here is derived from an EMBL/GenBank/DDBJ whole genome shotgun (WGS) entry which is preliminary data.</text>
</comment>
<dbReference type="Proteomes" id="UP000654075">
    <property type="component" value="Unassembled WGS sequence"/>
</dbReference>
<accession>A0A813GS90</accession>
<organism evidence="3 4">
    <name type="scientific">Polarella glacialis</name>
    <name type="common">Dinoflagellate</name>
    <dbReference type="NCBI Taxonomy" id="89957"/>
    <lineage>
        <taxon>Eukaryota</taxon>
        <taxon>Sar</taxon>
        <taxon>Alveolata</taxon>
        <taxon>Dinophyceae</taxon>
        <taxon>Suessiales</taxon>
        <taxon>Suessiaceae</taxon>
        <taxon>Polarella</taxon>
    </lineage>
</organism>